<dbReference type="RefSeq" id="WP_136693151.1">
    <property type="nucleotide sequence ID" value="NZ_SSHH01000002.1"/>
</dbReference>
<organism evidence="2 3">
    <name type="scientific">Alteraurantiacibacter aquimixticola</name>
    <dbReference type="NCBI Taxonomy" id="2489173"/>
    <lineage>
        <taxon>Bacteria</taxon>
        <taxon>Pseudomonadati</taxon>
        <taxon>Pseudomonadota</taxon>
        <taxon>Alphaproteobacteria</taxon>
        <taxon>Sphingomonadales</taxon>
        <taxon>Erythrobacteraceae</taxon>
        <taxon>Alteraurantiacibacter</taxon>
    </lineage>
</organism>
<gene>
    <name evidence="2" type="ORF">E5222_07485</name>
</gene>
<evidence type="ECO:0000256" key="1">
    <source>
        <dbReference type="SAM" id="SignalP"/>
    </source>
</evidence>
<keyword evidence="3" id="KW-1185">Reference proteome</keyword>
<sequence>MIAHRAALFLAGAASLAAISTPASAQVADDVVLNIMRECARIDDPSARLACYDNNIRTAGANPRTIPGETVVQGSGAVMSGPNTTGRAGFGAEDIRGPERFELREGELQELTARVADVRQVGVGRYEITLEDGAVWRISDSVPQTYSVPRRGAEVEINRASLGSFLLRYRNQQSVRVERVD</sequence>
<dbReference type="EMBL" id="SSHH01000002">
    <property type="protein sequence ID" value="TIX50131.1"/>
    <property type="molecule type" value="Genomic_DNA"/>
</dbReference>
<proteinExistence type="predicted"/>
<accession>A0A4T3EZD1</accession>
<keyword evidence="1" id="KW-0732">Signal</keyword>
<dbReference type="AlphaFoldDB" id="A0A4T3EZD1"/>
<name>A0A4T3EZD1_9SPHN</name>
<comment type="caution">
    <text evidence="2">The sequence shown here is derived from an EMBL/GenBank/DDBJ whole genome shotgun (WGS) entry which is preliminary data.</text>
</comment>
<dbReference type="Proteomes" id="UP000309389">
    <property type="component" value="Unassembled WGS sequence"/>
</dbReference>
<feature type="signal peptide" evidence="1">
    <location>
        <begin position="1"/>
        <end position="25"/>
    </location>
</feature>
<reference evidence="2 3" key="1">
    <citation type="submission" date="2019-04" db="EMBL/GenBank/DDBJ databases">
        <title>Altererythrobacter aquimixticola sp. nov., isolated from sediment of junction between the ocean and a freshwater spring.</title>
        <authorList>
            <person name="Yoon J.-H."/>
        </authorList>
    </citation>
    <scope>NUCLEOTIDE SEQUENCE [LARGE SCALE GENOMIC DNA]</scope>
    <source>
        <strain evidence="2 3">SSKS-13</strain>
    </source>
</reference>
<evidence type="ECO:0000313" key="2">
    <source>
        <dbReference type="EMBL" id="TIX50131.1"/>
    </source>
</evidence>
<feature type="chain" id="PRO_5020405431" evidence="1">
    <location>
        <begin position="26"/>
        <end position="181"/>
    </location>
</feature>
<evidence type="ECO:0000313" key="3">
    <source>
        <dbReference type="Proteomes" id="UP000309389"/>
    </source>
</evidence>
<protein>
    <submittedName>
        <fullName evidence="2">Uncharacterized protein</fullName>
    </submittedName>
</protein>
<dbReference type="OrthoDB" id="7596780at2"/>